<evidence type="ECO:0000313" key="3">
    <source>
        <dbReference type="Proteomes" id="UP000193411"/>
    </source>
</evidence>
<dbReference type="Proteomes" id="UP000193411">
    <property type="component" value="Unassembled WGS sequence"/>
</dbReference>
<dbReference type="EMBL" id="MCFL01000005">
    <property type="protein sequence ID" value="ORZ39595.1"/>
    <property type="molecule type" value="Genomic_DNA"/>
</dbReference>
<sequence length="336" mass="35539">MDLDGADNPWADAPPSNSASREHLPSGPLPVDTFAAAFPTPSPTASASNSFTPRPPRRPILPQQPPIQQPSLCPPSQTSAFASSSQSNDADALFGDFGAPTQTPAAKADDFAFSPNASNDAGAESDGFGDFADFTTAAPLAPILQSLVSGASLPVTGVFDLQSYLAASADPTAPASTAPSPVPQLHIPLVHTAPDGTCSPRVSINPVFAATAGDGYDAILRLAEAPLFDEHISTRIRWRKCLIKKMFQAALEMPVDWDDKGDNDLRARTDDDLAHIQGVLASAVPGLHAQINYYLDAREQLALDAEMHNKMISVLVQQAQKSHGRFAKKSSPPKRK</sequence>
<accession>A0A1Y2HY88</accession>
<gene>
    <name evidence="2" type="ORF">BCR44DRAFT_1482797</name>
</gene>
<dbReference type="AlphaFoldDB" id="A0A1Y2HY88"/>
<feature type="region of interest" description="Disordered" evidence="1">
    <location>
        <begin position="1"/>
        <end position="120"/>
    </location>
</feature>
<proteinExistence type="predicted"/>
<keyword evidence="3" id="KW-1185">Reference proteome</keyword>
<feature type="compositionally biased region" description="Low complexity" evidence="1">
    <location>
        <begin position="33"/>
        <end position="52"/>
    </location>
</feature>
<comment type="caution">
    <text evidence="2">The sequence shown here is derived from an EMBL/GenBank/DDBJ whole genome shotgun (WGS) entry which is preliminary data.</text>
</comment>
<dbReference type="OrthoDB" id="5378975at2759"/>
<evidence type="ECO:0000313" key="2">
    <source>
        <dbReference type="EMBL" id="ORZ39595.1"/>
    </source>
</evidence>
<name>A0A1Y2HY88_9FUNG</name>
<reference evidence="2 3" key="1">
    <citation type="submission" date="2016-07" db="EMBL/GenBank/DDBJ databases">
        <title>Pervasive Adenine N6-methylation of Active Genes in Fungi.</title>
        <authorList>
            <consortium name="DOE Joint Genome Institute"/>
            <person name="Mondo S.J."/>
            <person name="Dannebaum R.O."/>
            <person name="Kuo R.C."/>
            <person name="Labutti K."/>
            <person name="Haridas S."/>
            <person name="Kuo A."/>
            <person name="Salamov A."/>
            <person name="Ahrendt S.R."/>
            <person name="Lipzen A."/>
            <person name="Sullivan W."/>
            <person name="Andreopoulos W.B."/>
            <person name="Clum A."/>
            <person name="Lindquist E."/>
            <person name="Daum C."/>
            <person name="Ramamoorthy G.K."/>
            <person name="Gryganskyi A."/>
            <person name="Culley D."/>
            <person name="Magnuson J.K."/>
            <person name="James T.Y."/>
            <person name="O'Malley M.A."/>
            <person name="Stajich J.E."/>
            <person name="Spatafora J.W."/>
            <person name="Visel A."/>
            <person name="Grigoriev I.V."/>
        </authorList>
    </citation>
    <scope>NUCLEOTIDE SEQUENCE [LARGE SCALE GENOMIC DNA]</scope>
    <source>
        <strain evidence="2 3">PL171</strain>
    </source>
</reference>
<protein>
    <submittedName>
        <fullName evidence="2">Uncharacterized protein</fullName>
    </submittedName>
</protein>
<feature type="compositionally biased region" description="Pro residues" evidence="1">
    <location>
        <begin position="58"/>
        <end position="68"/>
    </location>
</feature>
<evidence type="ECO:0000256" key="1">
    <source>
        <dbReference type="SAM" id="MobiDB-lite"/>
    </source>
</evidence>
<organism evidence="2 3">
    <name type="scientific">Catenaria anguillulae PL171</name>
    <dbReference type="NCBI Taxonomy" id="765915"/>
    <lineage>
        <taxon>Eukaryota</taxon>
        <taxon>Fungi</taxon>
        <taxon>Fungi incertae sedis</taxon>
        <taxon>Blastocladiomycota</taxon>
        <taxon>Blastocladiomycetes</taxon>
        <taxon>Blastocladiales</taxon>
        <taxon>Catenariaceae</taxon>
        <taxon>Catenaria</taxon>
    </lineage>
</organism>
<feature type="compositionally biased region" description="Low complexity" evidence="1">
    <location>
        <begin position="69"/>
        <end position="92"/>
    </location>
</feature>